<gene>
    <name evidence="1" type="ORF">E6O75_ATG05585</name>
</gene>
<protein>
    <submittedName>
        <fullName evidence="1">Uncharacterized protein</fullName>
    </submittedName>
</protein>
<reference evidence="1 2" key="1">
    <citation type="submission" date="2019-04" db="EMBL/GenBank/DDBJ databases">
        <title>High contiguity whole genome sequence and gene annotation resource for two Venturia nashicola isolates.</title>
        <authorList>
            <person name="Prokchorchik M."/>
            <person name="Won K."/>
            <person name="Lee Y."/>
            <person name="Choi E.D."/>
            <person name="Segonzac C."/>
            <person name="Sohn K.H."/>
        </authorList>
    </citation>
    <scope>NUCLEOTIDE SEQUENCE [LARGE SCALE GENOMIC DNA]</scope>
    <source>
        <strain evidence="1 2">PRI2</strain>
    </source>
</reference>
<organism evidence="1 2">
    <name type="scientific">Venturia nashicola</name>
    <dbReference type="NCBI Taxonomy" id="86259"/>
    <lineage>
        <taxon>Eukaryota</taxon>
        <taxon>Fungi</taxon>
        <taxon>Dikarya</taxon>
        <taxon>Ascomycota</taxon>
        <taxon>Pezizomycotina</taxon>
        <taxon>Dothideomycetes</taxon>
        <taxon>Pleosporomycetidae</taxon>
        <taxon>Venturiales</taxon>
        <taxon>Venturiaceae</taxon>
        <taxon>Venturia</taxon>
    </lineage>
</organism>
<proteinExistence type="predicted"/>
<dbReference type="AlphaFoldDB" id="A0A4Z1PDR7"/>
<name>A0A4Z1PDR7_9PEZI</name>
<evidence type="ECO:0000313" key="2">
    <source>
        <dbReference type="Proteomes" id="UP000298493"/>
    </source>
</evidence>
<comment type="caution">
    <text evidence="1">The sequence shown here is derived from an EMBL/GenBank/DDBJ whole genome shotgun (WGS) entry which is preliminary data.</text>
</comment>
<dbReference type="Proteomes" id="UP000298493">
    <property type="component" value="Unassembled WGS sequence"/>
</dbReference>
<evidence type="ECO:0000313" key="1">
    <source>
        <dbReference type="EMBL" id="TID20820.1"/>
    </source>
</evidence>
<dbReference type="EMBL" id="SNSC02000010">
    <property type="protein sequence ID" value="TID20820.1"/>
    <property type="molecule type" value="Genomic_DNA"/>
</dbReference>
<sequence>MLNYPIVDETPPPNFPFLSSRFVGAVGETADHVAADVWEEGTGEFVAVFVVEAEVGVVGCPPSEGVGVADSTRWFCPLLEDDV</sequence>
<keyword evidence="2" id="KW-1185">Reference proteome</keyword>
<accession>A0A4Z1PDR7</accession>